<dbReference type="GeneID" id="54297932"/>
<proteinExistence type="predicted"/>
<dbReference type="RefSeq" id="XP_033397744.1">
    <property type="nucleotide sequence ID" value="XM_033540436.1"/>
</dbReference>
<protein>
    <submittedName>
        <fullName evidence="2">Uncharacterized protein</fullName>
    </submittedName>
</protein>
<evidence type="ECO:0000256" key="1">
    <source>
        <dbReference type="SAM" id="MobiDB-lite"/>
    </source>
</evidence>
<accession>A0A6A6BCV5</accession>
<feature type="region of interest" description="Disordered" evidence="1">
    <location>
        <begin position="68"/>
        <end position="107"/>
    </location>
</feature>
<organism evidence="2 3">
    <name type="scientific">Aplosporella prunicola CBS 121167</name>
    <dbReference type="NCBI Taxonomy" id="1176127"/>
    <lineage>
        <taxon>Eukaryota</taxon>
        <taxon>Fungi</taxon>
        <taxon>Dikarya</taxon>
        <taxon>Ascomycota</taxon>
        <taxon>Pezizomycotina</taxon>
        <taxon>Dothideomycetes</taxon>
        <taxon>Dothideomycetes incertae sedis</taxon>
        <taxon>Botryosphaeriales</taxon>
        <taxon>Aplosporellaceae</taxon>
        <taxon>Aplosporella</taxon>
    </lineage>
</organism>
<keyword evidence="3" id="KW-1185">Reference proteome</keyword>
<evidence type="ECO:0000313" key="2">
    <source>
        <dbReference type="EMBL" id="KAF2142032.1"/>
    </source>
</evidence>
<dbReference type="EMBL" id="ML995485">
    <property type="protein sequence ID" value="KAF2142032.1"/>
    <property type="molecule type" value="Genomic_DNA"/>
</dbReference>
<dbReference type="AlphaFoldDB" id="A0A6A6BCV5"/>
<feature type="compositionally biased region" description="Polar residues" evidence="1">
    <location>
        <begin position="75"/>
        <end position="90"/>
    </location>
</feature>
<sequence>MFARFTAVGWCLLRGLHQQAARSSRARSSSPTSPIFVKRLPQHPLPCPALSCPALSCPACRPASLSVAAARKQGPRSSSSNNNLHVQSHALQHAPTLDWQVFGPDPK</sequence>
<name>A0A6A6BCV5_9PEZI</name>
<evidence type="ECO:0000313" key="3">
    <source>
        <dbReference type="Proteomes" id="UP000799438"/>
    </source>
</evidence>
<dbReference type="Proteomes" id="UP000799438">
    <property type="component" value="Unassembled WGS sequence"/>
</dbReference>
<gene>
    <name evidence="2" type="ORF">K452DRAFT_287226</name>
</gene>
<reference evidence="2" key="1">
    <citation type="journal article" date="2020" name="Stud. Mycol.">
        <title>101 Dothideomycetes genomes: a test case for predicting lifestyles and emergence of pathogens.</title>
        <authorList>
            <person name="Haridas S."/>
            <person name="Albert R."/>
            <person name="Binder M."/>
            <person name="Bloem J."/>
            <person name="Labutti K."/>
            <person name="Salamov A."/>
            <person name="Andreopoulos B."/>
            <person name="Baker S."/>
            <person name="Barry K."/>
            <person name="Bills G."/>
            <person name="Bluhm B."/>
            <person name="Cannon C."/>
            <person name="Castanera R."/>
            <person name="Culley D."/>
            <person name="Daum C."/>
            <person name="Ezra D."/>
            <person name="Gonzalez J."/>
            <person name="Henrissat B."/>
            <person name="Kuo A."/>
            <person name="Liang C."/>
            <person name="Lipzen A."/>
            <person name="Lutzoni F."/>
            <person name="Magnuson J."/>
            <person name="Mondo S."/>
            <person name="Nolan M."/>
            <person name="Ohm R."/>
            <person name="Pangilinan J."/>
            <person name="Park H.-J."/>
            <person name="Ramirez L."/>
            <person name="Alfaro M."/>
            <person name="Sun H."/>
            <person name="Tritt A."/>
            <person name="Yoshinaga Y."/>
            <person name="Zwiers L.-H."/>
            <person name="Turgeon B."/>
            <person name="Goodwin S."/>
            <person name="Spatafora J."/>
            <person name="Crous P."/>
            <person name="Grigoriev I."/>
        </authorList>
    </citation>
    <scope>NUCLEOTIDE SEQUENCE</scope>
    <source>
        <strain evidence="2">CBS 121167</strain>
    </source>
</reference>